<dbReference type="PROSITE" id="PS01124">
    <property type="entry name" value="HTH_ARAC_FAMILY_2"/>
    <property type="match status" value="1"/>
</dbReference>
<dbReference type="PROSITE" id="PS00041">
    <property type="entry name" value="HTH_ARAC_FAMILY_1"/>
    <property type="match status" value="1"/>
</dbReference>
<proteinExistence type="predicted"/>
<dbReference type="PANTHER" id="PTHR47504">
    <property type="entry name" value="RIGHT ORIGIN-BINDING PROTEIN"/>
    <property type="match status" value="1"/>
</dbReference>
<reference evidence="5" key="2">
    <citation type="submission" date="2018-07" db="EMBL/GenBank/DDBJ databases">
        <authorList>
            <consortium name="NCBI Pathogen Detection Project"/>
        </authorList>
    </citation>
    <scope>NUCLEOTIDE SEQUENCE</scope>
    <source>
        <strain evidence="5">166-88</strain>
    </source>
</reference>
<dbReference type="EMBL" id="DAASYS010000012">
    <property type="protein sequence ID" value="HAE7581333.1"/>
    <property type="molecule type" value="Genomic_DNA"/>
</dbReference>
<dbReference type="SMART" id="SM00342">
    <property type="entry name" value="HTH_ARAC"/>
    <property type="match status" value="1"/>
</dbReference>
<dbReference type="InterPro" id="IPR050959">
    <property type="entry name" value="MarA-like"/>
</dbReference>
<evidence type="ECO:0000313" key="5">
    <source>
        <dbReference type="EMBL" id="HAE7581333.1"/>
    </source>
</evidence>
<keyword evidence="3" id="KW-0804">Transcription</keyword>
<dbReference type="InterPro" id="IPR020449">
    <property type="entry name" value="Tscrpt_reg_AraC-type_HTH"/>
</dbReference>
<gene>
    <name evidence="5" type="ORF">GND75_002952</name>
</gene>
<dbReference type="Pfam" id="PF12833">
    <property type="entry name" value="HTH_18"/>
    <property type="match status" value="1"/>
</dbReference>
<dbReference type="AlphaFoldDB" id="A0A736I7Y7"/>
<organism evidence="5">
    <name type="scientific">Salmonella enterica subsp. houtenae serovar 44:z36[z38]:-</name>
    <dbReference type="NCBI Taxonomy" id="1967609"/>
    <lineage>
        <taxon>Bacteria</taxon>
        <taxon>Pseudomonadati</taxon>
        <taxon>Pseudomonadota</taxon>
        <taxon>Gammaproteobacteria</taxon>
        <taxon>Enterobacterales</taxon>
        <taxon>Enterobacteriaceae</taxon>
        <taxon>Salmonella</taxon>
    </lineage>
</organism>
<reference evidence="5" key="1">
    <citation type="journal article" date="2018" name="Genome Biol.">
        <title>SKESA: strategic k-mer extension for scrupulous assemblies.</title>
        <authorList>
            <person name="Souvorov A."/>
            <person name="Agarwala R."/>
            <person name="Lipman D.J."/>
        </authorList>
    </citation>
    <scope>NUCLEOTIDE SEQUENCE</scope>
    <source>
        <strain evidence="5">166-88</strain>
    </source>
</reference>
<dbReference type="GO" id="GO:0003700">
    <property type="term" value="F:DNA-binding transcription factor activity"/>
    <property type="evidence" value="ECO:0007669"/>
    <property type="project" value="InterPro"/>
</dbReference>
<name>A0A736I7Y7_SALHO</name>
<comment type="caution">
    <text evidence="5">The sequence shown here is derived from an EMBL/GenBank/DDBJ whole genome shotgun (WGS) entry which is preliminary data.</text>
</comment>
<evidence type="ECO:0000256" key="3">
    <source>
        <dbReference type="ARBA" id="ARBA00023163"/>
    </source>
</evidence>
<accession>A0A736I7Y7</accession>
<dbReference type="InterPro" id="IPR009057">
    <property type="entry name" value="Homeodomain-like_sf"/>
</dbReference>
<dbReference type="SUPFAM" id="SSF55136">
    <property type="entry name" value="Probable bacterial effector-binding domain"/>
    <property type="match status" value="1"/>
</dbReference>
<protein>
    <submittedName>
        <fullName evidence="5">AraC family transcriptional regulator</fullName>
    </submittedName>
</protein>
<evidence type="ECO:0000256" key="2">
    <source>
        <dbReference type="ARBA" id="ARBA00023125"/>
    </source>
</evidence>
<dbReference type="InterPro" id="IPR018062">
    <property type="entry name" value="HTH_AraC-typ_CS"/>
</dbReference>
<feature type="domain" description="HTH araC/xylS-type" evidence="4">
    <location>
        <begin position="5"/>
        <end position="103"/>
    </location>
</feature>
<dbReference type="PRINTS" id="PR00032">
    <property type="entry name" value="HTHARAC"/>
</dbReference>
<keyword evidence="2" id="KW-0238">DNA-binding</keyword>
<evidence type="ECO:0000259" key="4">
    <source>
        <dbReference type="PROSITE" id="PS01124"/>
    </source>
</evidence>
<sequence>MITLWQLVAWIEQHLHQHLPLSLLAEKVGCSTRHLGTRFRQTFGDSPAAYIQKRRLTLASNLLRFTHRNITEIAMMYQFSHLPSFTRAFRNHFGQSPQAYRLADHWDMSLFYPSVAVTGYTCHTDIVRIPEDICIVPVDNKKKEVHFGLDFTINTENGKIISDQKIHQSLIDILFRKGTDYPIAVFGERSPGKDCDTDVNICMGYLTPYSCKPKGVSIPSGTYACFVFKGTPINIMRFHSWAQGHGMHIFRLIMKKGPTFSIFDKTTTEGIYKTEFYIPCLC</sequence>
<dbReference type="Gene3D" id="3.20.80.10">
    <property type="entry name" value="Regulatory factor, effector binding domain"/>
    <property type="match status" value="1"/>
</dbReference>
<dbReference type="SUPFAM" id="SSF46689">
    <property type="entry name" value="Homeodomain-like"/>
    <property type="match status" value="2"/>
</dbReference>
<evidence type="ECO:0000256" key="1">
    <source>
        <dbReference type="ARBA" id="ARBA00023015"/>
    </source>
</evidence>
<keyword evidence="1" id="KW-0805">Transcription regulation</keyword>
<dbReference type="Gene3D" id="1.10.10.60">
    <property type="entry name" value="Homeodomain-like"/>
    <property type="match status" value="2"/>
</dbReference>
<dbReference type="InterPro" id="IPR018060">
    <property type="entry name" value="HTH_AraC"/>
</dbReference>
<dbReference type="GO" id="GO:0043565">
    <property type="term" value="F:sequence-specific DNA binding"/>
    <property type="evidence" value="ECO:0007669"/>
    <property type="project" value="InterPro"/>
</dbReference>
<dbReference type="InterPro" id="IPR011256">
    <property type="entry name" value="Reg_factor_effector_dom_sf"/>
</dbReference>
<dbReference type="PANTHER" id="PTHR47504:SF5">
    <property type="entry name" value="RIGHT ORIGIN-BINDING PROTEIN"/>
    <property type="match status" value="1"/>
</dbReference>